<dbReference type="InterPro" id="IPR018356">
    <property type="entry name" value="Tscrpt_reg_HTH_DeoR_CS"/>
</dbReference>
<dbReference type="Proteomes" id="UP001214131">
    <property type="component" value="Chromosome"/>
</dbReference>
<evidence type="ECO:0000313" key="5">
    <source>
        <dbReference type="EMBL" id="MBF7126273.1"/>
    </source>
</evidence>
<dbReference type="Proteomes" id="UP000743107">
    <property type="component" value="Unassembled WGS sequence"/>
</dbReference>
<evidence type="ECO:0000256" key="1">
    <source>
        <dbReference type="ARBA" id="ARBA00023015"/>
    </source>
</evidence>
<dbReference type="SMART" id="SM00420">
    <property type="entry name" value="HTH_DEOR"/>
    <property type="match status" value="1"/>
</dbReference>
<dbReference type="PRINTS" id="PR00037">
    <property type="entry name" value="HTHLACR"/>
</dbReference>
<dbReference type="InterPro" id="IPR014036">
    <property type="entry name" value="DeoR-like_C"/>
</dbReference>
<evidence type="ECO:0000313" key="8">
    <source>
        <dbReference type="Proteomes" id="UP001214131"/>
    </source>
</evidence>
<dbReference type="PANTHER" id="PTHR30363:SF56">
    <property type="entry name" value="TRANSCRIPTIONAL REGULATOR, DEOR FAMILY"/>
    <property type="match status" value="1"/>
</dbReference>
<dbReference type="Pfam" id="PF00455">
    <property type="entry name" value="DeoRC"/>
    <property type="match status" value="1"/>
</dbReference>
<keyword evidence="2 6" id="KW-0238">DNA-binding</keyword>
<protein>
    <submittedName>
        <fullName evidence="6">DeoR/GlpR family DNA-binding transcription regulator</fullName>
    </submittedName>
    <submittedName>
        <fullName evidence="5">DeoR/GlpR transcriptional regulator</fullName>
    </submittedName>
</protein>
<dbReference type="InterPro" id="IPR037171">
    <property type="entry name" value="NagB/RpiA_transferase-like"/>
</dbReference>
<evidence type="ECO:0000313" key="6">
    <source>
        <dbReference type="EMBL" id="WEA57157.1"/>
    </source>
</evidence>
<dbReference type="RefSeq" id="WP_023440522.1">
    <property type="nucleotide sequence ID" value="NZ_BJZY01000009.1"/>
</dbReference>
<dbReference type="GO" id="GO:0003677">
    <property type="term" value="F:DNA binding"/>
    <property type="evidence" value="ECO:0007669"/>
    <property type="project" value="UniProtKB-KW"/>
</dbReference>
<dbReference type="AlphaFoldDB" id="A0AA40X7A2"/>
<reference evidence="6 8" key="2">
    <citation type="submission" date="2023-02" db="EMBL/GenBank/DDBJ databases">
        <title>Comparative genomics and fermentation flavor characterization of five lactic acid bacteria reveal flavor biosynthesis metabolic pathways in fermented muskmelon puree.</title>
        <authorList>
            <person name="Yuan L."/>
            <person name="Li M."/>
            <person name="Xu X."/>
            <person name="Lao F."/>
            <person name="Wu J."/>
        </authorList>
    </citation>
    <scope>NUCLEOTIDE SEQUENCE [LARGE SCALE GENOMIC DNA]</scope>
    <source>
        <strain evidence="6 8">Ca-4</strain>
    </source>
</reference>
<keyword evidence="1" id="KW-0805">Transcription regulation</keyword>
<dbReference type="GO" id="GO:0003700">
    <property type="term" value="F:DNA-binding transcription factor activity"/>
    <property type="evidence" value="ECO:0007669"/>
    <property type="project" value="InterPro"/>
</dbReference>
<gene>
    <name evidence="5" type="ORF">ITQ97_00275</name>
    <name evidence="6" type="ORF">PWB86_08215</name>
</gene>
<dbReference type="EMBL" id="JADOFV010000001">
    <property type="protein sequence ID" value="MBF7126273.1"/>
    <property type="molecule type" value="Genomic_DNA"/>
</dbReference>
<evidence type="ECO:0000259" key="4">
    <source>
        <dbReference type="PROSITE" id="PS51000"/>
    </source>
</evidence>
<dbReference type="Pfam" id="PF08220">
    <property type="entry name" value="HTH_DeoR"/>
    <property type="match status" value="1"/>
</dbReference>
<organism evidence="5 7">
    <name type="scientific">Pediococcus pentosaceus</name>
    <dbReference type="NCBI Taxonomy" id="1255"/>
    <lineage>
        <taxon>Bacteria</taxon>
        <taxon>Bacillati</taxon>
        <taxon>Bacillota</taxon>
        <taxon>Bacilli</taxon>
        <taxon>Lactobacillales</taxon>
        <taxon>Lactobacillaceae</taxon>
        <taxon>Pediococcus</taxon>
    </lineage>
</organism>
<sequence length="251" mass="28226">MKVLTELRERNILRLLREKQVIKVDEIMHANQSSISTVRRDLKKLEAEGKLVRVHGGAQLENGLQTETDFQVKSKMNLLEKNEIGRQAAELVQSGEIIFLDAGTSTATIIPYLAEIEGLLVVTNGLTIAGLLSDFDINAYLVGGQLKNKTRALIGSEVTDRIRTFQFDRCFMGTNGVSQELGFTTPDIQEAQIKSEVIKRSRNAYVLADSSKFNKTSFVRFAELQDATIIADHCPEWLKAEENIYYMEVQK</sequence>
<dbReference type="SUPFAM" id="SSF100950">
    <property type="entry name" value="NagB/RpiA/CoA transferase-like"/>
    <property type="match status" value="1"/>
</dbReference>
<proteinExistence type="predicted"/>
<dbReference type="Gene3D" id="1.10.10.10">
    <property type="entry name" value="Winged helix-like DNA-binding domain superfamily/Winged helix DNA-binding domain"/>
    <property type="match status" value="1"/>
</dbReference>
<dbReference type="SUPFAM" id="SSF46785">
    <property type="entry name" value="Winged helix' DNA-binding domain"/>
    <property type="match status" value="1"/>
</dbReference>
<dbReference type="InterPro" id="IPR036390">
    <property type="entry name" value="WH_DNA-bd_sf"/>
</dbReference>
<dbReference type="InterPro" id="IPR001034">
    <property type="entry name" value="DeoR_HTH"/>
</dbReference>
<dbReference type="InterPro" id="IPR036388">
    <property type="entry name" value="WH-like_DNA-bd_sf"/>
</dbReference>
<accession>A0AA40X7A2</accession>
<reference evidence="5" key="1">
    <citation type="submission" date="2020-11" db="EMBL/GenBank/DDBJ databases">
        <title>Antibiotic susceptibility profiles of Pediococcus pentosaceus from various origins and their implications for the safety assessment of strains with food-technology applications.</title>
        <authorList>
            <person name="Shani N."/>
            <person name="Oberhaensli S."/>
            <person name="Arias E."/>
        </authorList>
    </citation>
    <scope>NUCLEOTIDE SEQUENCE</scope>
    <source>
        <strain evidence="5">FAM 19164</strain>
    </source>
</reference>
<dbReference type="EMBL" id="CP118739">
    <property type="protein sequence ID" value="WEA57157.1"/>
    <property type="molecule type" value="Genomic_DNA"/>
</dbReference>
<evidence type="ECO:0000256" key="2">
    <source>
        <dbReference type="ARBA" id="ARBA00023125"/>
    </source>
</evidence>
<dbReference type="PROSITE" id="PS51000">
    <property type="entry name" value="HTH_DEOR_2"/>
    <property type="match status" value="1"/>
</dbReference>
<keyword evidence="3" id="KW-0804">Transcription</keyword>
<name>A0AA40X7A2_PEDPE</name>
<dbReference type="PROSITE" id="PS00894">
    <property type="entry name" value="HTH_DEOR_1"/>
    <property type="match status" value="1"/>
</dbReference>
<dbReference type="Gene3D" id="3.40.50.1360">
    <property type="match status" value="1"/>
</dbReference>
<feature type="domain" description="HTH deoR-type" evidence="4">
    <location>
        <begin position="5"/>
        <end position="60"/>
    </location>
</feature>
<evidence type="ECO:0000256" key="3">
    <source>
        <dbReference type="ARBA" id="ARBA00023163"/>
    </source>
</evidence>
<dbReference type="InterPro" id="IPR050313">
    <property type="entry name" value="Carb_Metab_HTH_regulators"/>
</dbReference>
<evidence type="ECO:0000313" key="7">
    <source>
        <dbReference type="Proteomes" id="UP000743107"/>
    </source>
</evidence>
<dbReference type="SMART" id="SM01134">
    <property type="entry name" value="DeoRC"/>
    <property type="match status" value="1"/>
</dbReference>
<dbReference type="PANTHER" id="PTHR30363">
    <property type="entry name" value="HTH-TYPE TRANSCRIPTIONAL REGULATOR SRLR-RELATED"/>
    <property type="match status" value="1"/>
</dbReference>